<dbReference type="OrthoDB" id="426718at2759"/>
<dbReference type="InterPro" id="IPR007757">
    <property type="entry name" value="MT-A70-like"/>
</dbReference>
<feature type="region of interest" description="Disordered" evidence="2">
    <location>
        <begin position="1"/>
        <end position="21"/>
    </location>
</feature>
<gene>
    <name evidence="3" type="ORF">INT47_007966</name>
</gene>
<dbReference type="GO" id="GO:0036396">
    <property type="term" value="C:RNA N6-methyladenosine methyltransferase complex"/>
    <property type="evidence" value="ECO:0007669"/>
    <property type="project" value="TreeGrafter"/>
</dbReference>
<name>A0A8H7QMW1_9FUNG</name>
<dbReference type="GO" id="GO:0008168">
    <property type="term" value="F:methyltransferase activity"/>
    <property type="evidence" value="ECO:0007669"/>
    <property type="project" value="TreeGrafter"/>
</dbReference>
<sequence length="459" mass="53157">MSDRPKRKRRQERPKTKVSNAHYVGYVEDGESVAAIMKKFEELERIQQEFSSLHVQPVAEGTSTSSEGENKENIQGEDQDEAMTDVSSTPDHIKSQFTQEQLEEVFKRTSAFTVRSATIDTSTIQDMDALDLWQVEYRDGSTSETYEEDEYNYVDESFWDDEFGERVKPVKKGRSARLPREPRAIGTRRGIDRASIIAKYKILQVQVQDRTGKYLTIKKRVRNMDPSLPTYVRIPARPVSRAWAHKILTKSAAEVPITVPGSKYLEVENLLHTDLTQYGQDFSAVYMDPPLLLPNEEPCHGKITIDQFAKLNVSKIVKAGFLFIWVEKEWLPRIVRIASKWGFKYVENFCWIKKHVNNEISRTEYKYFNKSKISLLIFRKEGEIELRHQRNPDCVFDFIKPESPDEITQKKPPFVYSVIETLLPTAIYNSETNPNGEKLLELWAKKDTRRSGWTAIAEV</sequence>
<reference evidence="3" key="1">
    <citation type="submission" date="2020-12" db="EMBL/GenBank/DDBJ databases">
        <title>Metabolic potential, ecology and presence of endohyphal bacteria is reflected in genomic diversity of Mucoromycotina.</title>
        <authorList>
            <person name="Muszewska A."/>
            <person name="Okrasinska A."/>
            <person name="Steczkiewicz K."/>
            <person name="Drgas O."/>
            <person name="Orlowska M."/>
            <person name="Perlinska-Lenart U."/>
            <person name="Aleksandrzak-Piekarczyk T."/>
            <person name="Szatraj K."/>
            <person name="Zielenkiewicz U."/>
            <person name="Pilsyk S."/>
            <person name="Malc E."/>
            <person name="Mieczkowski P."/>
            <person name="Kruszewska J.S."/>
            <person name="Biernat P."/>
            <person name="Pawlowska J."/>
        </authorList>
    </citation>
    <scope>NUCLEOTIDE SEQUENCE</scope>
    <source>
        <strain evidence="3">WA0000017839</strain>
    </source>
</reference>
<protein>
    <submittedName>
        <fullName evidence="3">Uncharacterized protein</fullName>
    </submittedName>
</protein>
<comment type="caution">
    <text evidence="3">The sequence shown here is derived from an EMBL/GenBank/DDBJ whole genome shotgun (WGS) entry which is preliminary data.</text>
</comment>
<organism evidence="3 4">
    <name type="scientific">Mucor saturninus</name>
    <dbReference type="NCBI Taxonomy" id="64648"/>
    <lineage>
        <taxon>Eukaryota</taxon>
        <taxon>Fungi</taxon>
        <taxon>Fungi incertae sedis</taxon>
        <taxon>Mucoromycota</taxon>
        <taxon>Mucoromycotina</taxon>
        <taxon>Mucoromycetes</taxon>
        <taxon>Mucorales</taxon>
        <taxon>Mucorineae</taxon>
        <taxon>Mucoraceae</taxon>
        <taxon>Mucor</taxon>
    </lineage>
</organism>
<dbReference type="EMBL" id="JAEPRD010000175">
    <property type="protein sequence ID" value="KAG2195237.1"/>
    <property type="molecule type" value="Genomic_DNA"/>
</dbReference>
<comment type="similarity">
    <text evidence="1">Belongs to the MT-A70-like family.</text>
</comment>
<evidence type="ECO:0000313" key="3">
    <source>
        <dbReference type="EMBL" id="KAG2195237.1"/>
    </source>
</evidence>
<dbReference type="Pfam" id="PF05063">
    <property type="entry name" value="MT-A70"/>
    <property type="match status" value="1"/>
</dbReference>
<keyword evidence="4" id="KW-1185">Reference proteome</keyword>
<dbReference type="PANTHER" id="PTHR12829:SF8">
    <property type="entry name" value="CHROMOSOME UNDETERMINED SCAFFOLD_82, WHOLE GENOME SHOTGUN SEQUENCE"/>
    <property type="match status" value="1"/>
</dbReference>
<dbReference type="GO" id="GO:0005634">
    <property type="term" value="C:nucleus"/>
    <property type="evidence" value="ECO:0007669"/>
    <property type="project" value="TreeGrafter"/>
</dbReference>
<dbReference type="PROSITE" id="PS51143">
    <property type="entry name" value="MT_A70"/>
    <property type="match status" value="1"/>
</dbReference>
<proteinExistence type="inferred from homology"/>
<feature type="region of interest" description="Disordered" evidence="2">
    <location>
        <begin position="51"/>
        <end position="89"/>
    </location>
</feature>
<evidence type="ECO:0000256" key="2">
    <source>
        <dbReference type="SAM" id="MobiDB-lite"/>
    </source>
</evidence>
<evidence type="ECO:0000313" key="4">
    <source>
        <dbReference type="Proteomes" id="UP000603453"/>
    </source>
</evidence>
<accession>A0A8H7QMW1</accession>
<dbReference type="Proteomes" id="UP000603453">
    <property type="component" value="Unassembled WGS sequence"/>
</dbReference>
<dbReference type="PANTHER" id="PTHR12829">
    <property type="entry name" value="N6-ADENOSINE-METHYLTRANSFERASE"/>
    <property type="match status" value="1"/>
</dbReference>
<dbReference type="AlphaFoldDB" id="A0A8H7QMW1"/>
<feature type="compositionally biased region" description="Basic residues" evidence="2">
    <location>
        <begin position="1"/>
        <end position="12"/>
    </location>
</feature>
<evidence type="ECO:0000256" key="1">
    <source>
        <dbReference type="PROSITE-ProRule" id="PRU00489"/>
    </source>
</evidence>